<dbReference type="InterPro" id="IPR003594">
    <property type="entry name" value="HATPase_dom"/>
</dbReference>
<comment type="caution">
    <text evidence="12">The sequence shown here is derived from an EMBL/GenBank/DDBJ whole genome shotgun (WGS) entry which is preliminary data.</text>
</comment>
<dbReference type="PANTHER" id="PTHR44936">
    <property type="entry name" value="SENSOR PROTEIN CREC"/>
    <property type="match status" value="1"/>
</dbReference>
<feature type="transmembrane region" description="Helical" evidence="10">
    <location>
        <begin position="143"/>
        <end position="161"/>
    </location>
</feature>
<dbReference type="Gene3D" id="3.30.565.10">
    <property type="entry name" value="Histidine kinase-like ATPase, C-terminal domain"/>
    <property type="match status" value="1"/>
</dbReference>
<feature type="transmembrane region" description="Helical" evidence="10">
    <location>
        <begin position="189"/>
        <end position="206"/>
    </location>
</feature>
<keyword evidence="9" id="KW-0067">ATP-binding</keyword>
<dbReference type="InterPro" id="IPR047770">
    <property type="entry name" value="RegB"/>
</dbReference>
<comment type="subcellular location">
    <subcellularLocation>
        <location evidence="2">Cell membrane</location>
        <topology evidence="2">Multi-pass membrane protein</topology>
    </subcellularLocation>
</comment>
<dbReference type="GO" id="GO:0000155">
    <property type="term" value="F:phosphorelay sensor kinase activity"/>
    <property type="evidence" value="ECO:0007669"/>
    <property type="project" value="InterPro"/>
</dbReference>
<dbReference type="Pfam" id="PF00512">
    <property type="entry name" value="HisKA"/>
    <property type="match status" value="1"/>
</dbReference>
<organism evidence="12 13">
    <name type="scientific">Brucella intermedia LMG 3301</name>
    <dbReference type="NCBI Taxonomy" id="641118"/>
    <lineage>
        <taxon>Bacteria</taxon>
        <taxon>Pseudomonadati</taxon>
        <taxon>Pseudomonadota</taxon>
        <taxon>Alphaproteobacteria</taxon>
        <taxon>Hyphomicrobiales</taxon>
        <taxon>Brucellaceae</taxon>
        <taxon>Brucella/Ochrobactrum group</taxon>
        <taxon>Brucella</taxon>
    </lineage>
</organism>
<keyword evidence="10" id="KW-1133">Transmembrane helix</keyword>
<accession>C4WGV3</accession>
<keyword evidence="5" id="KW-0597">Phosphoprotein</keyword>
<keyword evidence="10" id="KW-0472">Membrane</keyword>
<dbReference type="PRINTS" id="PR00344">
    <property type="entry name" value="BCTRLSENSOR"/>
</dbReference>
<dbReference type="Proteomes" id="UP000004386">
    <property type="component" value="Unassembled WGS sequence"/>
</dbReference>
<dbReference type="NCBIfam" id="NF033792">
    <property type="entry name" value="ActS_PrrB_HisK"/>
    <property type="match status" value="1"/>
</dbReference>
<keyword evidence="10" id="KW-0812">Transmembrane</keyword>
<evidence type="ECO:0000313" key="13">
    <source>
        <dbReference type="Proteomes" id="UP000004386"/>
    </source>
</evidence>
<dbReference type="PANTHER" id="PTHR44936:SF10">
    <property type="entry name" value="SENSOR PROTEIN RSTB"/>
    <property type="match status" value="1"/>
</dbReference>
<evidence type="ECO:0000256" key="4">
    <source>
        <dbReference type="ARBA" id="ARBA00022475"/>
    </source>
</evidence>
<evidence type="ECO:0000313" key="12">
    <source>
        <dbReference type="EMBL" id="EEQ94821.1"/>
    </source>
</evidence>
<feature type="transmembrane region" description="Helical" evidence="10">
    <location>
        <begin position="167"/>
        <end position="184"/>
    </location>
</feature>
<dbReference type="SUPFAM" id="SSF47384">
    <property type="entry name" value="Homodimeric domain of signal transducing histidine kinase"/>
    <property type="match status" value="1"/>
</dbReference>
<evidence type="ECO:0000256" key="2">
    <source>
        <dbReference type="ARBA" id="ARBA00004651"/>
    </source>
</evidence>
<dbReference type="AlphaFoldDB" id="C4WGV3"/>
<evidence type="ECO:0000256" key="5">
    <source>
        <dbReference type="ARBA" id="ARBA00022553"/>
    </source>
</evidence>
<evidence type="ECO:0000256" key="7">
    <source>
        <dbReference type="ARBA" id="ARBA00022741"/>
    </source>
</evidence>
<sequence length="493" mass="53671">MGGCALRHARALSETCLAGRPCQCGSDPSRQAARNLNPACDRITQFRLLSGPGLPHKGLTRDPMHAEFENRASNLSRRPRLTTLVRVRWLAIAGQTAAVMFVALYLQFAFAVGICFALIACSAWLNLYLAFRFPTNHRLNPAAASLVLAFDILQLAGLLYLTGGLQNPFVILMIVPVIISATSLSARHTLVLGLLVVACTSVLTIRHEPLPWYPGETLNLPFLFVIGIWCAIISALGFTAVYAYRIAEEARQLGDALSAAELILQREQHLSALDGLAAAAAHELGTPLATIALVVKEMQRAHTTDPGLAEDIALLHSQTQRCREILRRLTSLSSEGEEHMSRLPLSSLIEEVIAPHRNFGITIDVQKMEGPKPEPVTRRNPGLLYGLGNLVENAVDFARGTVNVTWGWTDGNVSVTIQDDGEGFKPEILDRIGEPYMTSRDNTRNGGGLGLGLFIAKTLLERSGAHITFRNRNNPGQGAEVKVVWPRSAFTSV</sequence>
<dbReference type="Gene3D" id="1.10.287.130">
    <property type="match status" value="1"/>
</dbReference>
<evidence type="ECO:0000256" key="1">
    <source>
        <dbReference type="ARBA" id="ARBA00000085"/>
    </source>
</evidence>
<feature type="transmembrane region" description="Helical" evidence="10">
    <location>
        <begin position="111"/>
        <end position="131"/>
    </location>
</feature>
<feature type="transmembrane region" description="Helical" evidence="10">
    <location>
        <begin position="87"/>
        <end position="105"/>
    </location>
</feature>
<dbReference type="InterPro" id="IPR036097">
    <property type="entry name" value="HisK_dim/P_sf"/>
</dbReference>
<dbReference type="HOGENOM" id="CLU_046130_1_1_5"/>
<feature type="transmembrane region" description="Helical" evidence="10">
    <location>
        <begin position="218"/>
        <end position="244"/>
    </location>
</feature>
<gene>
    <name evidence="12" type="ORF">OINT_1000151</name>
</gene>
<name>C4WGV3_9HYPH</name>
<evidence type="ECO:0000256" key="8">
    <source>
        <dbReference type="ARBA" id="ARBA00022777"/>
    </source>
</evidence>
<dbReference type="PROSITE" id="PS50109">
    <property type="entry name" value="HIS_KIN"/>
    <property type="match status" value="1"/>
</dbReference>
<dbReference type="InterPro" id="IPR005467">
    <property type="entry name" value="His_kinase_dom"/>
</dbReference>
<reference evidence="12 13" key="1">
    <citation type="submission" date="2009-05" db="EMBL/GenBank/DDBJ databases">
        <authorList>
            <person name="Setubal J.C."/>
            <person name="Boyle S."/>
            <person name="Crasta O.R."/>
            <person name="Gillespie J.J."/>
            <person name="Kenyon R.W."/>
            <person name="Lu J."/>
            <person name="Mane S."/>
            <person name="Nagrani S."/>
            <person name="Shallom J.M."/>
            <person name="Shallom S."/>
            <person name="Shukla M."/>
            <person name="Snyder E.E."/>
            <person name="Sobral B.W."/>
            <person name="Wattam A.R."/>
            <person name="Will R."/>
            <person name="Williams K."/>
            <person name="Yoo H."/>
            <person name="Munk C."/>
            <person name="Tapia R."/>
            <person name="Green L."/>
            <person name="Rogers Y."/>
            <person name="Detter J.C."/>
            <person name="Bruce D."/>
            <person name="Brettin T.S."/>
            <person name="Tsolis R."/>
        </authorList>
    </citation>
    <scope>NUCLEOTIDE SEQUENCE [LARGE SCALE GENOMIC DNA]</scope>
    <source>
        <strain evidence="12 13">LMG 3301</strain>
    </source>
</reference>
<evidence type="ECO:0000256" key="9">
    <source>
        <dbReference type="ARBA" id="ARBA00022840"/>
    </source>
</evidence>
<dbReference type="EMBL" id="ACQA01000001">
    <property type="protein sequence ID" value="EEQ94821.1"/>
    <property type="molecule type" value="Genomic_DNA"/>
</dbReference>
<dbReference type="GO" id="GO:0005886">
    <property type="term" value="C:plasma membrane"/>
    <property type="evidence" value="ECO:0007669"/>
    <property type="project" value="UniProtKB-SubCell"/>
</dbReference>
<dbReference type="Pfam" id="PF02518">
    <property type="entry name" value="HATPase_c"/>
    <property type="match status" value="1"/>
</dbReference>
<dbReference type="SMART" id="SM00387">
    <property type="entry name" value="HATPase_c"/>
    <property type="match status" value="1"/>
</dbReference>
<evidence type="ECO:0000256" key="3">
    <source>
        <dbReference type="ARBA" id="ARBA00012438"/>
    </source>
</evidence>
<dbReference type="GO" id="GO:0005524">
    <property type="term" value="F:ATP binding"/>
    <property type="evidence" value="ECO:0007669"/>
    <property type="project" value="UniProtKB-KW"/>
</dbReference>
<protein>
    <recommendedName>
        <fullName evidence="3">histidine kinase</fullName>
        <ecNumber evidence="3">2.7.13.3</ecNumber>
    </recommendedName>
</protein>
<dbReference type="CDD" id="cd00082">
    <property type="entry name" value="HisKA"/>
    <property type="match status" value="1"/>
</dbReference>
<evidence type="ECO:0000259" key="11">
    <source>
        <dbReference type="PROSITE" id="PS50109"/>
    </source>
</evidence>
<dbReference type="SMART" id="SM00388">
    <property type="entry name" value="HisKA"/>
    <property type="match status" value="1"/>
</dbReference>
<comment type="catalytic activity">
    <reaction evidence="1">
        <text>ATP + protein L-histidine = ADP + protein N-phospho-L-histidine.</text>
        <dbReference type="EC" id="2.7.13.3"/>
    </reaction>
</comment>
<keyword evidence="8 12" id="KW-0418">Kinase</keyword>
<evidence type="ECO:0000256" key="10">
    <source>
        <dbReference type="SAM" id="Phobius"/>
    </source>
</evidence>
<feature type="domain" description="Histidine kinase" evidence="11">
    <location>
        <begin position="279"/>
        <end position="489"/>
    </location>
</feature>
<dbReference type="EC" id="2.7.13.3" evidence="3"/>
<dbReference type="InterPro" id="IPR004358">
    <property type="entry name" value="Sig_transdc_His_kin-like_C"/>
</dbReference>
<keyword evidence="4" id="KW-1003">Cell membrane</keyword>
<dbReference type="InterPro" id="IPR036890">
    <property type="entry name" value="HATPase_C_sf"/>
</dbReference>
<dbReference type="InterPro" id="IPR050980">
    <property type="entry name" value="2C_sensor_his_kinase"/>
</dbReference>
<dbReference type="SUPFAM" id="SSF55874">
    <property type="entry name" value="ATPase domain of HSP90 chaperone/DNA topoisomerase II/histidine kinase"/>
    <property type="match status" value="1"/>
</dbReference>
<dbReference type="InterPro" id="IPR003661">
    <property type="entry name" value="HisK_dim/P_dom"/>
</dbReference>
<proteinExistence type="predicted"/>
<evidence type="ECO:0000256" key="6">
    <source>
        <dbReference type="ARBA" id="ARBA00022679"/>
    </source>
</evidence>
<keyword evidence="7" id="KW-0547">Nucleotide-binding</keyword>
<keyword evidence="6" id="KW-0808">Transferase</keyword>